<organism evidence="7 8">
    <name type="scientific">Rhizodiscina lignyota</name>
    <dbReference type="NCBI Taxonomy" id="1504668"/>
    <lineage>
        <taxon>Eukaryota</taxon>
        <taxon>Fungi</taxon>
        <taxon>Dikarya</taxon>
        <taxon>Ascomycota</taxon>
        <taxon>Pezizomycotina</taxon>
        <taxon>Dothideomycetes</taxon>
        <taxon>Pleosporomycetidae</taxon>
        <taxon>Aulographales</taxon>
        <taxon>Rhizodiscinaceae</taxon>
        <taxon>Rhizodiscina</taxon>
    </lineage>
</organism>
<evidence type="ECO:0000256" key="5">
    <source>
        <dbReference type="SAM" id="Coils"/>
    </source>
</evidence>
<proteinExistence type="inferred from homology"/>
<keyword evidence="2 4" id="KW-1133">Transmembrane helix</keyword>
<feature type="coiled-coil region" evidence="5">
    <location>
        <begin position="147"/>
        <end position="178"/>
    </location>
</feature>
<evidence type="ECO:0000256" key="3">
    <source>
        <dbReference type="ARBA" id="ARBA00023136"/>
    </source>
</evidence>
<accession>A0A9P4IU99</accession>
<feature type="region of interest" description="Disordered" evidence="6">
    <location>
        <begin position="1"/>
        <end position="37"/>
    </location>
</feature>
<evidence type="ECO:0000313" key="7">
    <source>
        <dbReference type="EMBL" id="KAF2104401.1"/>
    </source>
</evidence>
<keyword evidence="3 4" id="KW-0472">Membrane</keyword>
<name>A0A9P4IU99_9PEZI</name>
<comment type="subcellular location">
    <subcellularLocation>
        <location evidence="4">Membrane</location>
        <topology evidence="4">Multi-pass membrane protein</topology>
    </subcellularLocation>
</comment>
<dbReference type="InterPro" id="IPR038814">
    <property type="entry name" value="AIM11"/>
</dbReference>
<evidence type="ECO:0000256" key="1">
    <source>
        <dbReference type="ARBA" id="ARBA00022692"/>
    </source>
</evidence>
<keyword evidence="1 4" id="KW-0812">Transmembrane</keyword>
<dbReference type="PANTHER" id="PTHR39136:SF1">
    <property type="entry name" value="ALTERED INHERITANCE OF MITOCHONDRIA PROTEIN 11"/>
    <property type="match status" value="1"/>
</dbReference>
<dbReference type="GO" id="GO:0016020">
    <property type="term" value="C:membrane"/>
    <property type="evidence" value="ECO:0007669"/>
    <property type="project" value="UniProtKB-SubCell"/>
</dbReference>
<evidence type="ECO:0000256" key="6">
    <source>
        <dbReference type="SAM" id="MobiDB-lite"/>
    </source>
</evidence>
<keyword evidence="5" id="KW-0175">Coiled coil</keyword>
<dbReference type="AlphaFoldDB" id="A0A9P4IU99"/>
<dbReference type="PANTHER" id="PTHR39136">
    <property type="entry name" value="ALTERED INHERITANCE OF MITOCHONDRIA PROTEIN 11"/>
    <property type="match status" value="1"/>
</dbReference>
<feature type="transmembrane region" description="Helical" evidence="4">
    <location>
        <begin position="45"/>
        <end position="62"/>
    </location>
</feature>
<protein>
    <recommendedName>
        <fullName evidence="4">Altered inheritance of mitochondria protein 11</fullName>
    </recommendedName>
</protein>
<comment type="caution">
    <text evidence="7">The sequence shown here is derived from an EMBL/GenBank/DDBJ whole genome shotgun (WGS) entry which is preliminary data.</text>
</comment>
<evidence type="ECO:0000256" key="4">
    <source>
        <dbReference type="RuleBase" id="RU367098"/>
    </source>
</evidence>
<dbReference type="EMBL" id="ML978121">
    <property type="protein sequence ID" value="KAF2104401.1"/>
    <property type="molecule type" value="Genomic_DNA"/>
</dbReference>
<dbReference type="Proteomes" id="UP000799772">
    <property type="component" value="Unassembled WGS sequence"/>
</dbReference>
<sequence>MADRQPPERENVLPLKQSSERDNGAEPVKPTETGVASGSKSARGLILFAGGAGFLLYSSLLTRRSLVRRYKLAQPRFYQSNNAPYPRTNGFPDAVEALGLATISVCSAGMMMMGGWMWALQIQNMEDLRLRLRSKIGGGARPGTKSKQEVEEEIEEWIAKILARKAEKDRRKKEASERGTLSD</sequence>
<evidence type="ECO:0000313" key="8">
    <source>
        <dbReference type="Proteomes" id="UP000799772"/>
    </source>
</evidence>
<feature type="transmembrane region" description="Helical" evidence="4">
    <location>
        <begin position="97"/>
        <end position="120"/>
    </location>
</feature>
<gene>
    <name evidence="4" type="primary">AIM11</name>
    <name evidence="7" type="ORF">NA57DRAFT_70608</name>
</gene>
<dbReference type="OrthoDB" id="3558022at2759"/>
<reference evidence="7" key="1">
    <citation type="journal article" date="2020" name="Stud. Mycol.">
        <title>101 Dothideomycetes genomes: a test case for predicting lifestyles and emergence of pathogens.</title>
        <authorList>
            <person name="Haridas S."/>
            <person name="Albert R."/>
            <person name="Binder M."/>
            <person name="Bloem J."/>
            <person name="Labutti K."/>
            <person name="Salamov A."/>
            <person name="Andreopoulos B."/>
            <person name="Baker S."/>
            <person name="Barry K."/>
            <person name="Bills G."/>
            <person name="Bluhm B."/>
            <person name="Cannon C."/>
            <person name="Castanera R."/>
            <person name="Culley D."/>
            <person name="Daum C."/>
            <person name="Ezra D."/>
            <person name="Gonzalez J."/>
            <person name="Henrissat B."/>
            <person name="Kuo A."/>
            <person name="Liang C."/>
            <person name="Lipzen A."/>
            <person name="Lutzoni F."/>
            <person name="Magnuson J."/>
            <person name="Mondo S."/>
            <person name="Nolan M."/>
            <person name="Ohm R."/>
            <person name="Pangilinan J."/>
            <person name="Park H.-J."/>
            <person name="Ramirez L."/>
            <person name="Alfaro M."/>
            <person name="Sun H."/>
            <person name="Tritt A."/>
            <person name="Yoshinaga Y."/>
            <person name="Zwiers L.-H."/>
            <person name="Turgeon B."/>
            <person name="Goodwin S."/>
            <person name="Spatafora J."/>
            <person name="Crous P."/>
            <person name="Grigoriev I."/>
        </authorList>
    </citation>
    <scope>NUCLEOTIDE SEQUENCE</scope>
    <source>
        <strain evidence="7">CBS 133067</strain>
    </source>
</reference>
<evidence type="ECO:0000256" key="2">
    <source>
        <dbReference type="ARBA" id="ARBA00022989"/>
    </source>
</evidence>
<feature type="compositionally biased region" description="Basic and acidic residues" evidence="6">
    <location>
        <begin position="1"/>
        <end position="11"/>
    </location>
</feature>
<dbReference type="GO" id="GO:0005739">
    <property type="term" value="C:mitochondrion"/>
    <property type="evidence" value="ECO:0007669"/>
    <property type="project" value="TreeGrafter"/>
</dbReference>
<comment type="similarity">
    <text evidence="4">Belongs to the AIM11 family.</text>
</comment>
<keyword evidence="8" id="KW-1185">Reference proteome</keyword>